<dbReference type="GeneID" id="2739735"/>
<dbReference type="Proteomes" id="UP000011705">
    <property type="component" value="Chromosome"/>
</dbReference>
<dbReference type="Gene3D" id="2.40.50.100">
    <property type="match status" value="1"/>
</dbReference>
<dbReference type="PANTHER" id="PTHR11715:SF3">
    <property type="entry name" value="GLYCINE CLEAVAGE SYSTEM H PROTEIN-RELATED"/>
    <property type="match status" value="1"/>
</dbReference>
<dbReference type="PANTHER" id="PTHR11715">
    <property type="entry name" value="GLYCINE CLEAVAGE SYSTEM H PROTEIN"/>
    <property type="match status" value="1"/>
</dbReference>
<dbReference type="CDD" id="cd06848">
    <property type="entry name" value="GCS_H"/>
    <property type="match status" value="1"/>
</dbReference>
<dbReference type="InterPro" id="IPR011053">
    <property type="entry name" value="Single_hybrid_motif"/>
</dbReference>
<feature type="domain" description="Lipoyl-binding" evidence="5">
    <location>
        <begin position="22"/>
        <end position="103"/>
    </location>
</feature>
<dbReference type="SMR" id="A0A0E2EKV6"/>
<dbReference type="NCBIfam" id="TIGR00527">
    <property type="entry name" value="gcvH"/>
    <property type="match status" value="1"/>
</dbReference>
<gene>
    <name evidence="3" type="primary">gcvH</name>
    <name evidence="6" type="ORF">HMPREF9726_00400</name>
</gene>
<dbReference type="RefSeq" id="WP_002669223.1">
    <property type="nucleotide sequence ID" value="NZ_CM001795.1"/>
</dbReference>
<dbReference type="SUPFAM" id="SSF51230">
    <property type="entry name" value="Single hybrid motif"/>
    <property type="match status" value="1"/>
</dbReference>
<dbReference type="InterPro" id="IPR033753">
    <property type="entry name" value="GCV_H/Fam206"/>
</dbReference>
<dbReference type="EMBL" id="AGDV01000001">
    <property type="protein sequence ID" value="EMB36208.1"/>
    <property type="molecule type" value="Genomic_DNA"/>
</dbReference>
<protein>
    <recommendedName>
        <fullName evidence="3">Glycine cleavage system H protein</fullName>
    </recommendedName>
</protein>
<dbReference type="GO" id="GO:0019464">
    <property type="term" value="P:glycine decarboxylation via glycine cleavage system"/>
    <property type="evidence" value="ECO:0007669"/>
    <property type="project" value="UniProtKB-UniRule"/>
</dbReference>
<dbReference type="NCBIfam" id="NF002270">
    <property type="entry name" value="PRK01202.1"/>
    <property type="match status" value="1"/>
</dbReference>
<dbReference type="PROSITE" id="PS50968">
    <property type="entry name" value="BIOTINYL_LIPOYL"/>
    <property type="match status" value="1"/>
</dbReference>
<evidence type="ECO:0000259" key="5">
    <source>
        <dbReference type="PROSITE" id="PS50968"/>
    </source>
</evidence>
<sequence>MEIKEDVKYLESHEWFKKEGNIGIIGISDYAQSEMGDVVFIELPEVGDEVTADKACATVESVKAVFEIISPMTGKVVEINEELLDAPEKINEDAFGSWFFKVELKGESSKLMDAGKYKGLCK</sequence>
<accession>A0A0E2EKV6</accession>
<dbReference type="InterPro" id="IPR002930">
    <property type="entry name" value="GCV_H"/>
</dbReference>
<dbReference type="InterPro" id="IPR003016">
    <property type="entry name" value="2-oxoA_DH_lipoyl-BS"/>
</dbReference>
<dbReference type="PATRIC" id="fig|999432.5.peg.415"/>
<feature type="modified residue" description="N6-lipoyllysine" evidence="3 4">
    <location>
        <position position="63"/>
    </location>
</feature>
<comment type="cofactor">
    <cofactor evidence="3">
        <name>(R)-lipoate</name>
        <dbReference type="ChEBI" id="CHEBI:83088"/>
    </cofactor>
    <text evidence="3">Binds 1 lipoyl cofactor covalently.</text>
</comment>
<evidence type="ECO:0000256" key="2">
    <source>
        <dbReference type="ARBA" id="ARBA00022823"/>
    </source>
</evidence>
<keyword evidence="2 3" id="KW-0450">Lipoyl</keyword>
<evidence type="ECO:0000256" key="1">
    <source>
        <dbReference type="ARBA" id="ARBA00009249"/>
    </source>
</evidence>
<comment type="similarity">
    <text evidence="1 3">Belongs to the GcvH family.</text>
</comment>
<name>A0A0E2EKV6_TREDN</name>
<dbReference type="InterPro" id="IPR017453">
    <property type="entry name" value="GCV_H_sub"/>
</dbReference>
<reference evidence="6" key="1">
    <citation type="submission" date="2012-01" db="EMBL/GenBank/DDBJ databases">
        <title>The Genome Sequence of Treponema denticola H-22.</title>
        <authorList>
            <consortium name="The Broad Institute Genome Sequencing Platform"/>
            <person name="Earl A."/>
            <person name="Ward D."/>
            <person name="Feldgarden M."/>
            <person name="Gevers D."/>
            <person name="Blanton J.M."/>
            <person name="Fenno C.J."/>
            <person name="Baranova O.V."/>
            <person name="Mathney J."/>
            <person name="Dewhirst F.E."/>
            <person name="Izard J."/>
            <person name="Young S.K."/>
            <person name="Zeng Q."/>
            <person name="Gargeya S."/>
            <person name="Fitzgerald M."/>
            <person name="Haas B."/>
            <person name="Abouelleil A."/>
            <person name="Alvarado L."/>
            <person name="Arachchi H.M."/>
            <person name="Berlin A."/>
            <person name="Chapman S.B."/>
            <person name="Gearin G."/>
            <person name="Goldberg J."/>
            <person name="Griggs A."/>
            <person name="Gujja S."/>
            <person name="Hansen M."/>
            <person name="Heiman D."/>
            <person name="Howarth C."/>
            <person name="Larimer J."/>
            <person name="Lui A."/>
            <person name="MacDonald P.J.P."/>
            <person name="McCowen C."/>
            <person name="Montmayeur A."/>
            <person name="Murphy C."/>
            <person name="Neiman D."/>
            <person name="Pearson M."/>
            <person name="Priest M."/>
            <person name="Roberts A."/>
            <person name="Saif S."/>
            <person name="Shea T."/>
            <person name="Sisk P."/>
            <person name="Stolte C."/>
            <person name="Sykes S."/>
            <person name="Wortman J."/>
            <person name="Nusbaum C."/>
            <person name="Birren B."/>
        </authorList>
    </citation>
    <scope>NUCLEOTIDE SEQUENCE [LARGE SCALE GENOMIC DNA]</scope>
    <source>
        <strain evidence="6">H-22</strain>
    </source>
</reference>
<organism evidence="6">
    <name type="scientific">Treponema denticola H-22</name>
    <dbReference type="NCBI Taxonomy" id="999432"/>
    <lineage>
        <taxon>Bacteria</taxon>
        <taxon>Pseudomonadati</taxon>
        <taxon>Spirochaetota</taxon>
        <taxon>Spirochaetia</taxon>
        <taxon>Spirochaetales</taxon>
        <taxon>Treponemataceae</taxon>
        <taxon>Treponema</taxon>
    </lineage>
</organism>
<dbReference type="Pfam" id="PF01597">
    <property type="entry name" value="GCV_H"/>
    <property type="match status" value="1"/>
</dbReference>
<dbReference type="PROSITE" id="PS00189">
    <property type="entry name" value="LIPOYL"/>
    <property type="match status" value="1"/>
</dbReference>
<dbReference type="AlphaFoldDB" id="A0A0E2EKV6"/>
<dbReference type="GO" id="GO:0009249">
    <property type="term" value="P:protein lipoylation"/>
    <property type="evidence" value="ECO:0007669"/>
    <property type="project" value="TreeGrafter"/>
</dbReference>
<comment type="caution">
    <text evidence="6">The sequence shown here is derived from an EMBL/GenBank/DDBJ whole genome shotgun (WGS) entry which is preliminary data.</text>
</comment>
<dbReference type="HAMAP" id="MF_00272">
    <property type="entry name" value="GcvH"/>
    <property type="match status" value="1"/>
</dbReference>
<dbReference type="GO" id="GO:0005960">
    <property type="term" value="C:glycine cleavage complex"/>
    <property type="evidence" value="ECO:0007669"/>
    <property type="project" value="InterPro"/>
</dbReference>
<evidence type="ECO:0000313" key="6">
    <source>
        <dbReference type="EMBL" id="EMB36208.1"/>
    </source>
</evidence>
<evidence type="ECO:0000256" key="3">
    <source>
        <dbReference type="HAMAP-Rule" id="MF_00272"/>
    </source>
</evidence>
<proteinExistence type="inferred from homology"/>
<dbReference type="GO" id="GO:0005829">
    <property type="term" value="C:cytosol"/>
    <property type="evidence" value="ECO:0007669"/>
    <property type="project" value="TreeGrafter"/>
</dbReference>
<comment type="function">
    <text evidence="3">The glycine cleavage system catalyzes the degradation of glycine. The H protein shuttles the methylamine group of glycine from the P protein to the T protein.</text>
</comment>
<dbReference type="HOGENOM" id="CLU_097408_2_2_12"/>
<comment type="subunit">
    <text evidence="3">The glycine cleavage system is composed of four proteins: P, T, L and H.</text>
</comment>
<evidence type="ECO:0000256" key="4">
    <source>
        <dbReference type="PIRSR" id="PIRSR617453-50"/>
    </source>
</evidence>
<dbReference type="InterPro" id="IPR000089">
    <property type="entry name" value="Biotin_lipoyl"/>
</dbReference>